<dbReference type="InterPro" id="IPR046172">
    <property type="entry name" value="DUF6174"/>
</dbReference>
<proteinExistence type="predicted"/>
<dbReference type="Pfam" id="PF19671">
    <property type="entry name" value="DUF6174"/>
    <property type="match status" value="1"/>
</dbReference>
<gene>
    <name evidence="1" type="ORF">Dxin01_01515</name>
</gene>
<protein>
    <recommendedName>
        <fullName evidence="3">Lipoprotein</fullName>
    </recommendedName>
</protein>
<dbReference type="EMBL" id="BAABRN010000013">
    <property type="protein sequence ID" value="GAA5501776.1"/>
    <property type="molecule type" value="Genomic_DNA"/>
</dbReference>
<evidence type="ECO:0000313" key="1">
    <source>
        <dbReference type="EMBL" id="GAA5501776.1"/>
    </source>
</evidence>
<accession>A0ABP9VAN1</accession>
<reference evidence="1 2" key="1">
    <citation type="submission" date="2024-02" db="EMBL/GenBank/DDBJ databases">
        <title>Deinococcus xinjiangensis NBRC 107630.</title>
        <authorList>
            <person name="Ichikawa N."/>
            <person name="Katano-Makiyama Y."/>
            <person name="Hidaka K."/>
        </authorList>
    </citation>
    <scope>NUCLEOTIDE SEQUENCE [LARGE SCALE GENOMIC DNA]</scope>
    <source>
        <strain evidence="1 2">NBRC 107630</strain>
    </source>
</reference>
<keyword evidence="2" id="KW-1185">Reference proteome</keyword>
<evidence type="ECO:0008006" key="3">
    <source>
        <dbReference type="Google" id="ProtNLM"/>
    </source>
</evidence>
<dbReference type="PROSITE" id="PS51257">
    <property type="entry name" value="PROKAR_LIPOPROTEIN"/>
    <property type="match status" value="1"/>
</dbReference>
<organism evidence="1 2">
    <name type="scientific">Deinococcus xinjiangensis</name>
    <dbReference type="NCBI Taxonomy" id="457454"/>
    <lineage>
        <taxon>Bacteria</taxon>
        <taxon>Thermotogati</taxon>
        <taxon>Deinococcota</taxon>
        <taxon>Deinococci</taxon>
        <taxon>Deinococcales</taxon>
        <taxon>Deinococcaceae</taxon>
        <taxon>Deinococcus</taxon>
    </lineage>
</organism>
<evidence type="ECO:0000313" key="2">
    <source>
        <dbReference type="Proteomes" id="UP001458946"/>
    </source>
</evidence>
<dbReference type="Proteomes" id="UP001458946">
    <property type="component" value="Unassembled WGS sequence"/>
</dbReference>
<name>A0ABP9VAN1_9DEIO</name>
<sequence length="154" mass="16513">MKPVLPLLLLCGLLSSCKKMEAYQRGCESFYRVPDIAARTSALTAAKGKWAAANLQNYSYTLRYGFSGMVSGTQNVSVRGGQVASSSSTGQTMEQLFGDVESKMAKATKPNACVMLEASYDAADGHVLSSSFQNVQQGLQDAFGGYSITAFHRE</sequence>
<comment type="caution">
    <text evidence="1">The sequence shown here is derived from an EMBL/GenBank/DDBJ whole genome shotgun (WGS) entry which is preliminary data.</text>
</comment>
<dbReference type="RefSeq" id="WP_353541747.1">
    <property type="nucleotide sequence ID" value="NZ_BAABRN010000013.1"/>
</dbReference>